<protein>
    <submittedName>
        <fullName evidence="2">Uncharacterized protein</fullName>
    </submittedName>
</protein>
<evidence type="ECO:0000313" key="3">
    <source>
        <dbReference type="Proteomes" id="UP000248349"/>
    </source>
</evidence>
<dbReference type="Proteomes" id="UP000248349">
    <property type="component" value="Unassembled WGS sequence"/>
</dbReference>
<evidence type="ECO:0000313" key="2">
    <source>
        <dbReference type="EMBL" id="PYH48016.1"/>
    </source>
</evidence>
<dbReference type="AlphaFoldDB" id="A0A318ZKI0"/>
<evidence type="ECO:0000256" key="1">
    <source>
        <dbReference type="SAM" id="MobiDB-lite"/>
    </source>
</evidence>
<dbReference type="RefSeq" id="XP_025433998.1">
    <property type="nucleotide sequence ID" value="XM_025570811.1"/>
</dbReference>
<dbReference type="GeneID" id="37072039"/>
<dbReference type="EMBL" id="KZ821222">
    <property type="protein sequence ID" value="PYH48016.1"/>
    <property type="molecule type" value="Genomic_DNA"/>
</dbReference>
<accession>A0A318ZKI0</accession>
<reference evidence="2 3" key="1">
    <citation type="submission" date="2016-12" db="EMBL/GenBank/DDBJ databases">
        <title>The genomes of Aspergillus section Nigri reveals drivers in fungal speciation.</title>
        <authorList>
            <consortium name="DOE Joint Genome Institute"/>
            <person name="Vesth T.C."/>
            <person name="Nybo J."/>
            <person name="Theobald S."/>
            <person name="Brandl J."/>
            <person name="Frisvad J.C."/>
            <person name="Nielsen K.F."/>
            <person name="Lyhne E.K."/>
            <person name="Kogle M.E."/>
            <person name="Kuo A."/>
            <person name="Riley R."/>
            <person name="Clum A."/>
            <person name="Nolan M."/>
            <person name="Lipzen A."/>
            <person name="Salamov A."/>
            <person name="Henrissat B."/>
            <person name="Wiebenga A."/>
            <person name="De Vries R.P."/>
            <person name="Grigoriev I.V."/>
            <person name="Mortensen U.H."/>
            <person name="Andersen M.R."/>
            <person name="Baker S.E."/>
        </authorList>
    </citation>
    <scope>NUCLEOTIDE SEQUENCE [LARGE SCALE GENOMIC DNA]</scope>
    <source>
        <strain evidence="2 3">JOP 1030-1</strain>
    </source>
</reference>
<feature type="region of interest" description="Disordered" evidence="1">
    <location>
        <begin position="126"/>
        <end position="161"/>
    </location>
</feature>
<sequence length="161" mass="18211">MLPRCSRLRVRLFSIFVRPLSPSTQIKFVRYYLKHAIRSLIILVAYLSSGPKASNTPTVNKEIKQAHQTGDLGMHVETEGLDILCFLPASYFWSWPRILGHDGHRDSISRMLPNVQMRISVGKRRGGAKAISCGRRKSRRSSSNIQRPGSCPFRGDGLRYA</sequence>
<name>A0A318ZKI0_9EURO</name>
<keyword evidence="3" id="KW-1185">Reference proteome</keyword>
<proteinExistence type="predicted"/>
<organism evidence="2 3">
    <name type="scientific">Aspergillus saccharolyticus JOP 1030-1</name>
    <dbReference type="NCBI Taxonomy" id="1450539"/>
    <lineage>
        <taxon>Eukaryota</taxon>
        <taxon>Fungi</taxon>
        <taxon>Dikarya</taxon>
        <taxon>Ascomycota</taxon>
        <taxon>Pezizomycotina</taxon>
        <taxon>Eurotiomycetes</taxon>
        <taxon>Eurotiomycetidae</taxon>
        <taxon>Eurotiales</taxon>
        <taxon>Aspergillaceae</taxon>
        <taxon>Aspergillus</taxon>
        <taxon>Aspergillus subgen. Circumdati</taxon>
    </lineage>
</organism>
<gene>
    <name evidence="2" type="ORF">BP01DRAFT_175002</name>
</gene>